<keyword evidence="4" id="KW-1185">Reference proteome</keyword>
<dbReference type="STRING" id="61424.A0A2T9Z567"/>
<sequence length="321" mass="35264">MPAFSMKDANFPVDDQGRTYHVECKHGDIANRVITVGDPSRAHIMAKKFDKIVFEHASHRGFLIITGIYRNVPITIVSIGMGLSMMDFFVRETRAVVDGPMNIIRFGSCGSICDAMPGNIIVADSSYGICRNYDHFTNAFKKSEPPYFIFDKISADPQLTQMLASKLKQDMGNDAIFEGSNGCADSFYSSQGRLGSHFIDENESLIQTLKKKYSDAVSLEMEAHMLYHLAATSTDGQGNPTIRASCALIVYADRTGNSFITPDAAEVAVASCTKAIFDTLVEDNFKGSELHPDEGSVWEAAISEPTKTAQPQEQPEAQDEE</sequence>
<feature type="region of interest" description="Disordered" evidence="1">
    <location>
        <begin position="291"/>
        <end position="321"/>
    </location>
</feature>
<dbReference type="InterPro" id="IPR035994">
    <property type="entry name" value="Nucleoside_phosphorylase_sf"/>
</dbReference>
<name>A0A2T9Z567_9FUNG</name>
<gene>
    <name evidence="3" type="ORF">BB559_000467</name>
</gene>
<evidence type="ECO:0000313" key="4">
    <source>
        <dbReference type="Proteomes" id="UP000245699"/>
    </source>
</evidence>
<dbReference type="OrthoDB" id="416752at2759"/>
<evidence type="ECO:0000259" key="2">
    <source>
        <dbReference type="Pfam" id="PF01048"/>
    </source>
</evidence>
<reference evidence="3 4" key="1">
    <citation type="journal article" date="2018" name="MBio">
        <title>Comparative Genomics Reveals the Core Gene Toolbox for the Fungus-Insect Symbiosis.</title>
        <authorList>
            <person name="Wang Y."/>
            <person name="Stata M."/>
            <person name="Wang W."/>
            <person name="Stajich J.E."/>
            <person name="White M.M."/>
            <person name="Moncalvo J.M."/>
        </authorList>
    </citation>
    <scope>NUCLEOTIDE SEQUENCE [LARGE SCALE GENOMIC DNA]</scope>
    <source>
        <strain evidence="3 4">AUS-77-4</strain>
    </source>
</reference>
<dbReference type="SUPFAM" id="SSF53167">
    <property type="entry name" value="Purine and uridine phosphorylases"/>
    <property type="match status" value="1"/>
</dbReference>
<dbReference type="Gene3D" id="3.40.50.1580">
    <property type="entry name" value="Nucleoside phosphorylase domain"/>
    <property type="match status" value="1"/>
</dbReference>
<dbReference type="GO" id="GO:0005829">
    <property type="term" value="C:cytosol"/>
    <property type="evidence" value="ECO:0007669"/>
    <property type="project" value="TreeGrafter"/>
</dbReference>
<evidence type="ECO:0000313" key="3">
    <source>
        <dbReference type="EMBL" id="PVU99709.1"/>
    </source>
</evidence>
<dbReference type="CDD" id="cd17769">
    <property type="entry name" value="NP_TgUP-like"/>
    <property type="match status" value="1"/>
</dbReference>
<comment type="caution">
    <text evidence="3">The sequence shown here is derived from an EMBL/GenBank/DDBJ whole genome shotgun (WGS) entry which is preliminary data.</text>
</comment>
<feature type="domain" description="Nucleoside phosphorylase" evidence="2">
    <location>
        <begin position="32"/>
        <end position="231"/>
    </location>
</feature>
<organism evidence="3 4">
    <name type="scientific">Furculomyces boomerangus</name>
    <dbReference type="NCBI Taxonomy" id="61424"/>
    <lineage>
        <taxon>Eukaryota</taxon>
        <taxon>Fungi</taxon>
        <taxon>Fungi incertae sedis</taxon>
        <taxon>Zoopagomycota</taxon>
        <taxon>Kickxellomycotina</taxon>
        <taxon>Harpellomycetes</taxon>
        <taxon>Harpellales</taxon>
        <taxon>Harpellaceae</taxon>
        <taxon>Furculomyces</taxon>
    </lineage>
</organism>
<protein>
    <recommendedName>
        <fullName evidence="2">Nucleoside phosphorylase domain-containing protein</fullName>
    </recommendedName>
</protein>
<dbReference type="GO" id="GO:0004850">
    <property type="term" value="F:uridine phosphorylase activity"/>
    <property type="evidence" value="ECO:0007669"/>
    <property type="project" value="TreeGrafter"/>
</dbReference>
<dbReference type="InterPro" id="IPR000845">
    <property type="entry name" value="Nucleoside_phosphorylase_d"/>
</dbReference>
<accession>A0A2T9Z567</accession>
<proteinExistence type="predicted"/>
<evidence type="ECO:0000256" key="1">
    <source>
        <dbReference type="SAM" id="MobiDB-lite"/>
    </source>
</evidence>
<dbReference type="AlphaFoldDB" id="A0A2T9Z567"/>
<dbReference type="Proteomes" id="UP000245699">
    <property type="component" value="Unassembled WGS sequence"/>
</dbReference>
<dbReference type="GO" id="GO:0006218">
    <property type="term" value="P:uridine catabolic process"/>
    <property type="evidence" value="ECO:0007669"/>
    <property type="project" value="TreeGrafter"/>
</dbReference>
<dbReference type="PANTHER" id="PTHR43691">
    <property type="entry name" value="URIDINE PHOSPHORYLASE"/>
    <property type="match status" value="1"/>
</dbReference>
<dbReference type="PANTHER" id="PTHR43691:SF14">
    <property type="entry name" value="URIDINE PHOSPHORYLASE"/>
    <property type="match status" value="1"/>
</dbReference>
<dbReference type="Pfam" id="PF01048">
    <property type="entry name" value="PNP_UDP_1"/>
    <property type="match status" value="1"/>
</dbReference>
<dbReference type="EMBL" id="MBFT01000022">
    <property type="protein sequence ID" value="PVU99709.1"/>
    <property type="molecule type" value="Genomic_DNA"/>
</dbReference>